<dbReference type="EMBL" id="CP055156">
    <property type="protein sequence ID" value="QNF34324.1"/>
    <property type="molecule type" value="Genomic_DNA"/>
</dbReference>
<evidence type="ECO:0000313" key="2">
    <source>
        <dbReference type="Proteomes" id="UP000515237"/>
    </source>
</evidence>
<dbReference type="RefSeq" id="WP_185270805.1">
    <property type="nucleotide sequence ID" value="NZ_CP055156.1"/>
</dbReference>
<keyword evidence="2" id="KW-1185">Reference proteome</keyword>
<proteinExistence type="predicted"/>
<evidence type="ECO:0000313" key="1">
    <source>
        <dbReference type="EMBL" id="QNF34324.1"/>
    </source>
</evidence>
<reference evidence="1 2" key="1">
    <citation type="journal article" date="2018" name="Int. J. Syst. Evol. Microbiol.">
        <title>Adhaeribacter swui sp. nov., isolated from wet mud.</title>
        <authorList>
            <person name="Kim D.U."/>
            <person name="Kim K.W."/>
            <person name="Kang M.S."/>
            <person name="Kim J.Y."/>
            <person name="Jang J.H."/>
            <person name="Kim M.K."/>
        </authorList>
    </citation>
    <scope>NUCLEOTIDE SEQUENCE [LARGE SCALE GENOMIC DNA]</scope>
    <source>
        <strain evidence="1 2">KCTC 52873</strain>
    </source>
</reference>
<dbReference type="AlphaFoldDB" id="A0A7G7GAZ0"/>
<protein>
    <submittedName>
        <fullName evidence="1">Helix-turn-helix transcriptional regulator</fullName>
    </submittedName>
</protein>
<organism evidence="1 2">
    <name type="scientific">Adhaeribacter swui</name>
    <dbReference type="NCBI Taxonomy" id="2086471"/>
    <lineage>
        <taxon>Bacteria</taxon>
        <taxon>Pseudomonadati</taxon>
        <taxon>Bacteroidota</taxon>
        <taxon>Cytophagia</taxon>
        <taxon>Cytophagales</taxon>
        <taxon>Hymenobacteraceae</taxon>
        <taxon>Adhaeribacter</taxon>
    </lineage>
</organism>
<dbReference type="InterPro" id="IPR001387">
    <property type="entry name" value="Cro/C1-type_HTH"/>
</dbReference>
<gene>
    <name evidence="1" type="ORF">HUW51_16935</name>
</gene>
<dbReference type="CDD" id="cd00093">
    <property type="entry name" value="HTH_XRE"/>
    <property type="match status" value="1"/>
</dbReference>
<sequence>MENNYSRTKMLQEALDHSSLTMEDLEEKLNMPFLEIYSKLESPDHEISTPIIRTVSDALGIPDAYFFDGLRYNEHGQLVPNSPSNYVDGWKDEI</sequence>
<accession>A0A7G7GAZ0</accession>
<dbReference type="Proteomes" id="UP000515237">
    <property type="component" value="Chromosome"/>
</dbReference>
<name>A0A7G7GAZ0_9BACT</name>
<dbReference type="KEGG" id="aswu:HUW51_16935"/>